<sequence length="237" mass="26998">MSEAALVLWLVSPVLGNTLRYTILGLSLALLVAYTVDHYTPSRMVFRLENTIKTLQNTLDRTVANCPRDCLELRELGYQLTQVELSVSKIRCQLLDMSGLAMWKKYFQGLRGIFKSITECNKKVKDIDTSVLRIMEGERERQLHTRVEEQRDILAVAWKFVVAVLGLWMPSQDIWRSPSEVMDCGRYFHSVAFVLFALLGVVVRGDKTLFILNYVIATLSPTMYLPGSKGCERPESV</sequence>
<evidence type="ECO:0000313" key="3">
    <source>
        <dbReference type="Proteomes" id="UP001218188"/>
    </source>
</evidence>
<keyword evidence="3" id="KW-1185">Reference proteome</keyword>
<gene>
    <name evidence="2" type="ORF">C8F04DRAFT_1179203</name>
</gene>
<feature type="transmembrane region" description="Helical" evidence="1">
    <location>
        <begin position="153"/>
        <end position="171"/>
    </location>
</feature>
<keyword evidence="1" id="KW-1133">Transmembrane helix</keyword>
<name>A0AAD6T370_9AGAR</name>
<proteinExistence type="predicted"/>
<reference evidence="2" key="1">
    <citation type="submission" date="2023-03" db="EMBL/GenBank/DDBJ databases">
        <title>Massive genome expansion in bonnet fungi (Mycena s.s.) driven by repeated elements and novel gene families across ecological guilds.</title>
        <authorList>
            <consortium name="Lawrence Berkeley National Laboratory"/>
            <person name="Harder C.B."/>
            <person name="Miyauchi S."/>
            <person name="Viragh M."/>
            <person name="Kuo A."/>
            <person name="Thoen E."/>
            <person name="Andreopoulos B."/>
            <person name="Lu D."/>
            <person name="Skrede I."/>
            <person name="Drula E."/>
            <person name="Henrissat B."/>
            <person name="Morin E."/>
            <person name="Kohler A."/>
            <person name="Barry K."/>
            <person name="LaButti K."/>
            <person name="Morin E."/>
            <person name="Salamov A."/>
            <person name="Lipzen A."/>
            <person name="Mereny Z."/>
            <person name="Hegedus B."/>
            <person name="Baldrian P."/>
            <person name="Stursova M."/>
            <person name="Weitz H."/>
            <person name="Taylor A."/>
            <person name="Grigoriev I.V."/>
            <person name="Nagy L.G."/>
            <person name="Martin F."/>
            <person name="Kauserud H."/>
        </authorList>
    </citation>
    <scope>NUCLEOTIDE SEQUENCE</scope>
    <source>
        <strain evidence="2">CBHHK200</strain>
    </source>
</reference>
<dbReference type="AlphaFoldDB" id="A0AAD6T370"/>
<keyword evidence="1" id="KW-0812">Transmembrane</keyword>
<evidence type="ECO:0000256" key="1">
    <source>
        <dbReference type="SAM" id="Phobius"/>
    </source>
</evidence>
<keyword evidence="1" id="KW-0472">Membrane</keyword>
<organism evidence="2 3">
    <name type="scientific">Mycena alexandri</name>
    <dbReference type="NCBI Taxonomy" id="1745969"/>
    <lineage>
        <taxon>Eukaryota</taxon>
        <taxon>Fungi</taxon>
        <taxon>Dikarya</taxon>
        <taxon>Basidiomycota</taxon>
        <taxon>Agaricomycotina</taxon>
        <taxon>Agaricomycetes</taxon>
        <taxon>Agaricomycetidae</taxon>
        <taxon>Agaricales</taxon>
        <taxon>Marasmiineae</taxon>
        <taxon>Mycenaceae</taxon>
        <taxon>Mycena</taxon>
    </lineage>
</organism>
<evidence type="ECO:0000313" key="2">
    <source>
        <dbReference type="EMBL" id="KAJ7038854.1"/>
    </source>
</evidence>
<dbReference type="Proteomes" id="UP001218188">
    <property type="component" value="Unassembled WGS sequence"/>
</dbReference>
<dbReference type="EMBL" id="JARJCM010000029">
    <property type="protein sequence ID" value="KAJ7038854.1"/>
    <property type="molecule type" value="Genomic_DNA"/>
</dbReference>
<accession>A0AAD6T370</accession>
<comment type="caution">
    <text evidence="2">The sequence shown here is derived from an EMBL/GenBank/DDBJ whole genome shotgun (WGS) entry which is preliminary data.</text>
</comment>
<feature type="transmembrane region" description="Helical" evidence="1">
    <location>
        <begin position="186"/>
        <end position="203"/>
    </location>
</feature>
<protein>
    <submittedName>
        <fullName evidence="2">Uncharacterized protein</fullName>
    </submittedName>
</protein>